<dbReference type="InterPro" id="IPR003766">
    <property type="entry name" value="Uronate_isomerase"/>
</dbReference>
<dbReference type="GO" id="GO:0019698">
    <property type="term" value="P:D-galacturonate catabolic process"/>
    <property type="evidence" value="ECO:0007669"/>
    <property type="project" value="TreeGrafter"/>
</dbReference>
<dbReference type="Proteomes" id="UP000321379">
    <property type="component" value="Unassembled WGS sequence"/>
</dbReference>
<dbReference type="AlphaFoldDB" id="A0A5C8UR80"/>
<evidence type="ECO:0000256" key="2">
    <source>
        <dbReference type="ARBA" id="ARBA00004892"/>
    </source>
</evidence>
<protein>
    <recommendedName>
        <fullName evidence="5">Uronate isomerase</fullName>
        <ecNumber evidence="4">5.3.1.12</ecNumber>
    </recommendedName>
</protein>
<dbReference type="EC" id="5.3.1.12" evidence="4"/>
<dbReference type="Gene3D" id="3.20.20.140">
    <property type="entry name" value="Metal-dependent hydrolases"/>
    <property type="match status" value="1"/>
</dbReference>
<dbReference type="SUPFAM" id="SSF51556">
    <property type="entry name" value="Metallo-dependent hydrolases"/>
    <property type="match status" value="1"/>
</dbReference>
<comment type="caution">
    <text evidence="7">The sequence shown here is derived from an EMBL/GenBank/DDBJ whole genome shotgun (WGS) entry which is preliminary data.</text>
</comment>
<dbReference type="InterPro" id="IPR032466">
    <property type="entry name" value="Metal_Hydrolase"/>
</dbReference>
<evidence type="ECO:0000256" key="4">
    <source>
        <dbReference type="ARBA" id="ARBA00012546"/>
    </source>
</evidence>
<organism evidence="7 8">
    <name type="scientific">Lacisediminihabitans profunda</name>
    <dbReference type="NCBI Taxonomy" id="2594790"/>
    <lineage>
        <taxon>Bacteria</taxon>
        <taxon>Bacillati</taxon>
        <taxon>Actinomycetota</taxon>
        <taxon>Actinomycetes</taxon>
        <taxon>Micrococcales</taxon>
        <taxon>Microbacteriaceae</taxon>
        <taxon>Lacisediminihabitans</taxon>
    </lineage>
</organism>
<evidence type="ECO:0000313" key="7">
    <source>
        <dbReference type="EMBL" id="TXN31081.1"/>
    </source>
</evidence>
<dbReference type="GO" id="GO:0042840">
    <property type="term" value="P:D-glucuronate catabolic process"/>
    <property type="evidence" value="ECO:0007669"/>
    <property type="project" value="TreeGrafter"/>
</dbReference>
<comment type="pathway">
    <text evidence="2">Carbohydrate metabolism; pentose and glucuronate interconversion.</text>
</comment>
<dbReference type="Pfam" id="PF02614">
    <property type="entry name" value="UxaC"/>
    <property type="match status" value="1"/>
</dbReference>
<keyword evidence="8" id="KW-1185">Reference proteome</keyword>
<evidence type="ECO:0000256" key="6">
    <source>
        <dbReference type="ARBA" id="ARBA00023235"/>
    </source>
</evidence>
<proteinExistence type="inferred from homology"/>
<comment type="catalytic activity">
    <reaction evidence="1">
        <text>D-glucuronate = D-fructuronate</text>
        <dbReference type="Rhea" id="RHEA:13049"/>
        <dbReference type="ChEBI" id="CHEBI:58720"/>
        <dbReference type="ChEBI" id="CHEBI:59863"/>
        <dbReference type="EC" id="5.3.1.12"/>
    </reaction>
</comment>
<dbReference type="UniPathway" id="UPA00246"/>
<name>A0A5C8UR80_9MICO</name>
<comment type="similarity">
    <text evidence="3">Belongs to the metallo-dependent hydrolases superfamily. Uronate isomerase family.</text>
</comment>
<sequence length="471" mass="51359">MTRLTPHPDRLFPADPAERDIARRLYAEVASAPIYSPHGHVEASMLVANESFADPASLLITPDHYVTRLLHAVGVPLDELGLRRDGAEPTASGRSIWRQLCAHWDVFLGTPVRYWFESELSEVFGLTEHPSAANADELYDELVEKLASDAFRPRALFDRFGIAVLATTDDPADDLAAHRTLADDPTFTGRVLPTFRADRYMLPAESTWPARLDALSATSGFDCGTYAGLLDALRSRRAVFAAAGGTSTDTGVIDAGSEPLEPADAERLHRAGLDGSITEADAVAYRRNMLYQLAAMASEDGLVMQLHPGVLRNHHRPTLDTFGPDTGHDLPDATSFTRPLAPILRDFGTNPTFRMVLFTVDETTFSREIAPLAGFYPSVYAGAPWWFLDTPAGIARYRAAITDSAGFVKTSGFIDDTRAFCSIPARHDMSRRSDAAFLASLVATHQLSEDDAAGVARRLVADIPVDTFRLG</sequence>
<dbReference type="PANTHER" id="PTHR30068:SF4">
    <property type="entry name" value="URONATE ISOMERASE"/>
    <property type="match status" value="1"/>
</dbReference>
<evidence type="ECO:0000256" key="5">
    <source>
        <dbReference type="ARBA" id="ARBA00020555"/>
    </source>
</evidence>
<dbReference type="EMBL" id="VRMG01000005">
    <property type="protein sequence ID" value="TXN31081.1"/>
    <property type="molecule type" value="Genomic_DNA"/>
</dbReference>
<evidence type="ECO:0000256" key="3">
    <source>
        <dbReference type="ARBA" id="ARBA00008397"/>
    </source>
</evidence>
<dbReference type="NCBIfam" id="NF002794">
    <property type="entry name" value="PRK02925.1"/>
    <property type="match status" value="1"/>
</dbReference>
<dbReference type="GO" id="GO:0008880">
    <property type="term" value="F:glucuronate isomerase activity"/>
    <property type="evidence" value="ECO:0007669"/>
    <property type="project" value="UniProtKB-EC"/>
</dbReference>
<keyword evidence="6 7" id="KW-0413">Isomerase</keyword>
<dbReference type="Gene3D" id="1.10.2020.10">
    <property type="entry name" value="uronate isomerase, domain 2, chain A"/>
    <property type="match status" value="1"/>
</dbReference>
<accession>A0A5C8UR80</accession>
<gene>
    <name evidence="7" type="primary">uxaC</name>
    <name evidence="7" type="ORF">FVP33_05670</name>
</gene>
<dbReference type="RefSeq" id="WP_147782667.1">
    <property type="nucleotide sequence ID" value="NZ_VRMG01000005.1"/>
</dbReference>
<reference evidence="7 8" key="1">
    <citation type="submission" date="2019-08" db="EMBL/GenBank/DDBJ databases">
        <title>Bacterial whole genome sequence for Glaciihabitans sp. CHu50b-6-2.</title>
        <authorList>
            <person name="Jin L."/>
        </authorList>
    </citation>
    <scope>NUCLEOTIDE SEQUENCE [LARGE SCALE GENOMIC DNA]</scope>
    <source>
        <strain evidence="7 8">CHu50b-6-2</strain>
    </source>
</reference>
<evidence type="ECO:0000313" key="8">
    <source>
        <dbReference type="Proteomes" id="UP000321379"/>
    </source>
</evidence>
<dbReference type="PANTHER" id="PTHR30068">
    <property type="entry name" value="URONATE ISOMERASE"/>
    <property type="match status" value="1"/>
</dbReference>
<evidence type="ECO:0000256" key="1">
    <source>
        <dbReference type="ARBA" id="ARBA00001165"/>
    </source>
</evidence>